<evidence type="ECO:0000256" key="1">
    <source>
        <dbReference type="SAM" id="Coils"/>
    </source>
</evidence>
<proteinExistence type="predicted"/>
<keyword evidence="1" id="KW-0175">Coiled coil</keyword>
<accession>G4ZLE9</accession>
<evidence type="ECO:0000313" key="5">
    <source>
        <dbReference type="Proteomes" id="UP000002640"/>
    </source>
</evidence>
<feature type="domain" description="Myb/SANT-like DNA-binding" evidence="3">
    <location>
        <begin position="70"/>
        <end position="146"/>
    </location>
</feature>
<feature type="region of interest" description="Disordered" evidence="2">
    <location>
        <begin position="1"/>
        <end position="28"/>
    </location>
</feature>
<dbReference type="Pfam" id="PF13837">
    <property type="entry name" value="Myb_DNA-bind_4"/>
    <property type="match status" value="1"/>
</dbReference>
<evidence type="ECO:0000256" key="2">
    <source>
        <dbReference type="SAM" id="MobiDB-lite"/>
    </source>
</evidence>
<gene>
    <name evidence="4" type="ORF">PHYSODRAFT_506826</name>
</gene>
<feature type="non-terminal residue" evidence="4">
    <location>
        <position position="148"/>
    </location>
</feature>
<reference evidence="4 5" key="1">
    <citation type="journal article" date="2006" name="Science">
        <title>Phytophthora genome sequences uncover evolutionary origins and mechanisms of pathogenesis.</title>
        <authorList>
            <person name="Tyler B.M."/>
            <person name="Tripathy S."/>
            <person name="Zhang X."/>
            <person name="Dehal P."/>
            <person name="Jiang R.H."/>
            <person name="Aerts A."/>
            <person name="Arredondo F.D."/>
            <person name="Baxter L."/>
            <person name="Bensasson D."/>
            <person name="Beynon J.L."/>
            <person name="Chapman J."/>
            <person name="Damasceno C.M."/>
            <person name="Dorrance A.E."/>
            <person name="Dou D."/>
            <person name="Dickerman A.W."/>
            <person name="Dubchak I.L."/>
            <person name="Garbelotto M."/>
            <person name="Gijzen M."/>
            <person name="Gordon S.G."/>
            <person name="Govers F."/>
            <person name="Grunwald N.J."/>
            <person name="Huang W."/>
            <person name="Ivors K.L."/>
            <person name="Jones R.W."/>
            <person name="Kamoun S."/>
            <person name="Krampis K."/>
            <person name="Lamour K.H."/>
            <person name="Lee M.K."/>
            <person name="McDonald W.H."/>
            <person name="Medina M."/>
            <person name="Meijer H.J."/>
            <person name="Nordberg E.K."/>
            <person name="Maclean D.J."/>
            <person name="Ospina-Giraldo M.D."/>
            <person name="Morris P.F."/>
            <person name="Phuntumart V."/>
            <person name="Putnam N.H."/>
            <person name="Rash S."/>
            <person name="Rose J.K."/>
            <person name="Sakihama Y."/>
            <person name="Salamov A.A."/>
            <person name="Savidor A."/>
            <person name="Scheuring C.F."/>
            <person name="Smith B.M."/>
            <person name="Sobral B.W."/>
            <person name="Terry A."/>
            <person name="Torto-Alalibo T.A."/>
            <person name="Win J."/>
            <person name="Xu Z."/>
            <person name="Zhang H."/>
            <person name="Grigoriev I.V."/>
            <person name="Rokhsar D.S."/>
            <person name="Boore J.L."/>
        </authorList>
    </citation>
    <scope>NUCLEOTIDE SEQUENCE [LARGE SCALE GENOMIC DNA]</scope>
    <source>
        <strain evidence="4 5">P6497</strain>
    </source>
</reference>
<dbReference type="GeneID" id="20658669"/>
<evidence type="ECO:0000259" key="3">
    <source>
        <dbReference type="Pfam" id="PF13837"/>
    </source>
</evidence>
<dbReference type="InterPro" id="IPR044822">
    <property type="entry name" value="Myb_DNA-bind_4"/>
</dbReference>
<feature type="coiled-coil region" evidence="1">
    <location>
        <begin position="96"/>
        <end position="123"/>
    </location>
</feature>
<dbReference type="OMA" id="MTVETHY"/>
<protein>
    <recommendedName>
        <fullName evidence="3">Myb/SANT-like DNA-binding domain-containing protein</fullName>
    </recommendedName>
</protein>
<name>G4ZLE9_PHYSP</name>
<dbReference type="PANTHER" id="PTHR33324:SF2">
    <property type="entry name" value="MYB_SANT-LIKE DNA-BINDING DOMAIN-CONTAINING PROTEIN"/>
    <property type="match status" value="1"/>
</dbReference>
<dbReference type="InParanoid" id="G4ZLE9"/>
<feature type="compositionally biased region" description="Low complexity" evidence="2">
    <location>
        <begin position="1"/>
        <end position="14"/>
    </location>
</feature>
<dbReference type="EMBL" id="JH159155">
    <property type="protein sequence ID" value="EGZ16231.1"/>
    <property type="molecule type" value="Genomic_DNA"/>
</dbReference>
<evidence type="ECO:0000313" key="4">
    <source>
        <dbReference type="EMBL" id="EGZ16231.1"/>
    </source>
</evidence>
<keyword evidence="5" id="KW-1185">Reference proteome</keyword>
<organism evidence="4 5">
    <name type="scientific">Phytophthora sojae (strain P6497)</name>
    <name type="common">Soybean stem and root rot agent</name>
    <name type="synonym">Phytophthora megasperma f. sp. glycines</name>
    <dbReference type="NCBI Taxonomy" id="1094619"/>
    <lineage>
        <taxon>Eukaryota</taxon>
        <taxon>Sar</taxon>
        <taxon>Stramenopiles</taxon>
        <taxon>Oomycota</taxon>
        <taxon>Peronosporomycetes</taxon>
        <taxon>Peronosporales</taxon>
        <taxon>Peronosporaceae</taxon>
        <taxon>Phytophthora</taxon>
    </lineage>
</organism>
<sequence>MKRSSTASRSTGARKAARSEKTCRTTRAGKKSPIFWDSDGVGGGKSSLRVVLDWFTNPTNYGSWCGSDRSNGNTKEALLNVIMQRLEAAGIKHRNNAGVREKINNLEKQYREAEHYLTSAEARDADETSRQAAVLSRCPHYDELHKVM</sequence>
<dbReference type="Proteomes" id="UP000002640">
    <property type="component" value="Unassembled WGS sequence"/>
</dbReference>
<dbReference type="RefSeq" id="XP_009529980.1">
    <property type="nucleotide sequence ID" value="XM_009531685.1"/>
</dbReference>
<dbReference type="KEGG" id="psoj:PHYSODRAFT_506826"/>
<dbReference type="PANTHER" id="PTHR33324">
    <property type="entry name" value="EXPRESSED PROTEIN"/>
    <property type="match status" value="1"/>
</dbReference>
<dbReference type="AlphaFoldDB" id="G4ZLE9"/>